<accession>A0A4Y8VQF4</accession>
<reference evidence="1 2" key="1">
    <citation type="submission" date="2019-02" db="EMBL/GenBank/DDBJ databases">
        <title>Draft Genome Sequence of the Prevotella sp. BCRC 81118, Isolated from Human Feces.</title>
        <authorList>
            <person name="Huang C.-H."/>
        </authorList>
    </citation>
    <scope>NUCLEOTIDE SEQUENCE [LARGE SCALE GENOMIC DNA]</scope>
    <source>
        <strain evidence="1 2">BCRC 81118</strain>
    </source>
</reference>
<comment type="caution">
    <text evidence="1">The sequence shown here is derived from an EMBL/GenBank/DDBJ whole genome shotgun (WGS) entry which is preliminary data.</text>
</comment>
<keyword evidence="2" id="KW-1185">Reference proteome</keyword>
<name>A0A4Y8VQF4_9BACT</name>
<protein>
    <submittedName>
        <fullName evidence="1">Uncharacterized protein</fullName>
    </submittedName>
</protein>
<organism evidence="1 2">
    <name type="scientific">Segatella hominis</name>
    <dbReference type="NCBI Taxonomy" id="2518605"/>
    <lineage>
        <taxon>Bacteria</taxon>
        <taxon>Pseudomonadati</taxon>
        <taxon>Bacteroidota</taxon>
        <taxon>Bacteroidia</taxon>
        <taxon>Bacteroidales</taxon>
        <taxon>Prevotellaceae</taxon>
        <taxon>Segatella</taxon>
    </lineage>
</organism>
<dbReference type="Pfam" id="PF20449">
    <property type="entry name" value="DUF6706"/>
    <property type="match status" value="1"/>
</dbReference>
<dbReference type="OrthoDB" id="1095550at2"/>
<dbReference type="InterPro" id="IPR046552">
    <property type="entry name" value="DUF6706"/>
</dbReference>
<gene>
    <name evidence="1" type="ORF">EXN75_05515</name>
</gene>
<dbReference type="EMBL" id="SGVY01000010">
    <property type="protein sequence ID" value="TFH82794.1"/>
    <property type="molecule type" value="Genomic_DNA"/>
</dbReference>
<proteinExistence type="predicted"/>
<evidence type="ECO:0000313" key="2">
    <source>
        <dbReference type="Proteomes" id="UP000297872"/>
    </source>
</evidence>
<dbReference type="AlphaFoldDB" id="A0A4Y8VQF4"/>
<dbReference type="Proteomes" id="UP000297872">
    <property type="component" value="Unassembled WGS sequence"/>
</dbReference>
<sequence>MGALTNKQALSGELEPYSVSQPTMIKALLDAGFSSEDVDGDYKPEEKSKIAIAAIYVLKKLIVLTSDSLGKSSQGYSVDKLEDRIKGLCSENDLDADEYLDVPTVEDGSNLW</sequence>
<dbReference type="GeneID" id="302994754"/>
<dbReference type="RefSeq" id="WP_134843075.1">
    <property type="nucleotide sequence ID" value="NZ_SGVY01000010.1"/>
</dbReference>
<evidence type="ECO:0000313" key="1">
    <source>
        <dbReference type="EMBL" id="TFH82794.1"/>
    </source>
</evidence>